<evidence type="ECO:0000256" key="3">
    <source>
        <dbReference type="ARBA" id="ARBA00023242"/>
    </source>
</evidence>
<dbReference type="OMA" id="MTIQSAR"/>
<dbReference type="GO" id="GO:0000977">
    <property type="term" value="F:RNA polymerase II transcription regulatory region sequence-specific DNA binding"/>
    <property type="evidence" value="ECO:0007669"/>
    <property type="project" value="TreeGrafter"/>
</dbReference>
<organism>
    <name type="scientific">Culex quinquefasciatus</name>
    <name type="common">Southern house mosquito</name>
    <name type="synonym">Culex pungens</name>
    <dbReference type="NCBI Taxonomy" id="7176"/>
    <lineage>
        <taxon>Eukaryota</taxon>
        <taxon>Metazoa</taxon>
        <taxon>Ecdysozoa</taxon>
        <taxon>Arthropoda</taxon>
        <taxon>Hexapoda</taxon>
        <taxon>Insecta</taxon>
        <taxon>Pterygota</taxon>
        <taxon>Neoptera</taxon>
        <taxon>Endopterygota</taxon>
        <taxon>Diptera</taxon>
        <taxon>Nematocera</taxon>
        <taxon>Culicoidea</taxon>
        <taxon>Culicidae</taxon>
        <taxon>Culicinae</taxon>
        <taxon>Culicini</taxon>
        <taxon>Culex</taxon>
        <taxon>Culex</taxon>
    </lineage>
</organism>
<dbReference type="Proteomes" id="UP000002320">
    <property type="component" value="Unassembled WGS sequence"/>
</dbReference>
<dbReference type="EMBL" id="DS231958">
    <property type="protein sequence ID" value="EDS29052.1"/>
    <property type="molecule type" value="Genomic_DNA"/>
</dbReference>
<dbReference type="STRING" id="7176.B0WJB7"/>
<dbReference type="VEuPathDB" id="VectorBase:CQUJHB014224"/>
<feature type="region of interest" description="Disordered" evidence="4">
    <location>
        <begin position="37"/>
        <end position="63"/>
    </location>
</feature>
<dbReference type="PANTHER" id="PTHR23043:SF39">
    <property type="entry name" value="DYSFUSION, ISOFORM D"/>
    <property type="match status" value="1"/>
</dbReference>
<dbReference type="Gene3D" id="3.30.450.20">
    <property type="entry name" value="PAS domain"/>
    <property type="match status" value="1"/>
</dbReference>
<proteinExistence type="predicted"/>
<gene>
    <name evidence="6" type="primary">6039142</name>
    <name evidence="5" type="ORF">CpipJ_CPIJ007265</name>
</gene>
<dbReference type="OrthoDB" id="9978016at2759"/>
<sequence>MSNHEGFTEDLLIHGDSVYDIIDKQDHGAIQAELGRGVPQHQTSASALHHGHHHHGTHGTQLDGEQRMFLCRMNVSRNARRQMRFGDQKVVLVQGHYLSYLPLCSRNEPVFIATCTPIAMPETRECVVQGATNVFTTIHSMDMKIVHVDRNKSHKTKMTIQSARRRCLAILRREVAAIKEPTGATSVRAEL</sequence>
<evidence type="ECO:0000256" key="1">
    <source>
        <dbReference type="ARBA" id="ARBA00023015"/>
    </source>
</evidence>
<reference evidence="5" key="1">
    <citation type="submission" date="2007-03" db="EMBL/GenBank/DDBJ databases">
        <title>Annotation of Culex pipiens quinquefasciatus.</title>
        <authorList>
            <consortium name="The Broad Institute Genome Sequencing Platform"/>
            <person name="Atkinson P.W."/>
            <person name="Hemingway J."/>
            <person name="Christensen B.M."/>
            <person name="Higgs S."/>
            <person name="Kodira C."/>
            <person name="Hannick L."/>
            <person name="Megy K."/>
            <person name="O'Leary S."/>
            <person name="Pearson M."/>
            <person name="Haas B.J."/>
            <person name="Mauceli E."/>
            <person name="Wortman J.R."/>
            <person name="Lee N.H."/>
            <person name="Guigo R."/>
            <person name="Stanke M."/>
            <person name="Alvarado L."/>
            <person name="Amedeo P."/>
            <person name="Antoine C.H."/>
            <person name="Arensburger P."/>
            <person name="Bidwell S.L."/>
            <person name="Crawford M."/>
            <person name="Camaro F."/>
            <person name="Devon K."/>
            <person name="Engels R."/>
            <person name="Hammond M."/>
            <person name="Howarth C."/>
            <person name="Koehrsen M."/>
            <person name="Lawson D."/>
            <person name="Montgomery P."/>
            <person name="Nene V."/>
            <person name="Nusbaum C."/>
            <person name="Puiu D."/>
            <person name="Romero-Severson J."/>
            <person name="Severson D.W."/>
            <person name="Shumway M."/>
            <person name="Sisk P."/>
            <person name="Stolte C."/>
            <person name="Zeng Q."/>
            <person name="Eisenstadt E."/>
            <person name="Fraser-Liggett C."/>
            <person name="Strausberg R."/>
            <person name="Galagan J."/>
            <person name="Birren B."/>
            <person name="Collins F.H."/>
        </authorList>
    </citation>
    <scope>NUCLEOTIDE SEQUENCE [LARGE SCALE GENOMIC DNA]</scope>
    <source>
        <strain evidence="5">JHB</strain>
    </source>
</reference>
<dbReference type="AlphaFoldDB" id="B0WJB7"/>
<dbReference type="EnsemblMetazoa" id="CPIJ007265-RA">
    <property type="protein sequence ID" value="CPIJ007265-PA"/>
    <property type="gene ID" value="CPIJ007265"/>
</dbReference>
<dbReference type="eggNOG" id="ENOG502QRXX">
    <property type="taxonomic scope" value="Eukaryota"/>
</dbReference>
<accession>B0WJB7</accession>
<evidence type="ECO:0000313" key="6">
    <source>
        <dbReference type="EnsemblMetazoa" id="CPIJ007265-PA"/>
    </source>
</evidence>
<evidence type="ECO:0000256" key="4">
    <source>
        <dbReference type="SAM" id="MobiDB-lite"/>
    </source>
</evidence>
<dbReference type="KEGG" id="cqu:CpipJ_CPIJ007265"/>
<evidence type="ECO:0000313" key="5">
    <source>
        <dbReference type="EMBL" id="EDS29052.1"/>
    </source>
</evidence>
<keyword evidence="7" id="KW-1185">Reference proteome</keyword>
<dbReference type="PANTHER" id="PTHR23043">
    <property type="entry name" value="HYPOXIA-INDUCIBLE FACTOR 1 ALPHA"/>
    <property type="match status" value="1"/>
</dbReference>
<evidence type="ECO:0000313" key="7">
    <source>
        <dbReference type="Proteomes" id="UP000002320"/>
    </source>
</evidence>
<keyword evidence="2" id="KW-0804">Transcription</keyword>
<dbReference type="HOGENOM" id="CLU_1422766_0_0_1"/>
<keyword evidence="1" id="KW-0805">Transcription regulation</keyword>
<dbReference type="GO" id="GO:0010557">
    <property type="term" value="P:positive regulation of macromolecule biosynthetic process"/>
    <property type="evidence" value="ECO:0007669"/>
    <property type="project" value="UniProtKB-ARBA"/>
</dbReference>
<reference evidence="6" key="2">
    <citation type="submission" date="2021-02" db="UniProtKB">
        <authorList>
            <consortium name="EnsemblMetazoa"/>
        </authorList>
    </citation>
    <scope>IDENTIFICATION</scope>
    <source>
        <strain evidence="6">JHB</strain>
    </source>
</reference>
<evidence type="ECO:0000256" key="2">
    <source>
        <dbReference type="ARBA" id="ARBA00023163"/>
    </source>
</evidence>
<keyword evidence="3" id="KW-0539">Nucleus</keyword>
<protein>
    <submittedName>
        <fullName evidence="5 6">Uncharacterized protein</fullName>
    </submittedName>
</protein>
<dbReference type="VEuPathDB" id="VectorBase:CPIJ007265"/>
<dbReference type="GO" id="GO:0000981">
    <property type="term" value="F:DNA-binding transcription factor activity, RNA polymerase II-specific"/>
    <property type="evidence" value="ECO:0007669"/>
    <property type="project" value="TreeGrafter"/>
</dbReference>
<name>B0WJB7_CULQU</name>
<dbReference type="InParanoid" id="B0WJB7"/>